<feature type="transmembrane region" description="Helical" evidence="6">
    <location>
        <begin position="229"/>
        <end position="247"/>
    </location>
</feature>
<evidence type="ECO:0008006" key="10">
    <source>
        <dbReference type="Google" id="ProtNLM"/>
    </source>
</evidence>
<name>A0ABP0XH59_9BRYO</name>
<comment type="similarity">
    <text evidence="2">Belongs to the tetraspanin (TM4SF) family.</text>
</comment>
<keyword evidence="9" id="KW-1185">Reference proteome</keyword>
<reference evidence="8" key="1">
    <citation type="submission" date="2024-02" db="EMBL/GenBank/DDBJ databases">
        <authorList>
            <consortium name="ELIXIR-Norway"/>
            <consortium name="Elixir Norway"/>
        </authorList>
    </citation>
    <scope>NUCLEOTIDE SEQUENCE</scope>
</reference>
<dbReference type="PANTHER" id="PTHR32191">
    <property type="entry name" value="TETRASPANIN-8-RELATED"/>
    <property type="match status" value="1"/>
</dbReference>
<gene>
    <name evidence="8" type="ORF">CSSPJE1EN1_LOCUS23945</name>
</gene>
<feature type="transmembrane region" description="Helical" evidence="6">
    <location>
        <begin position="70"/>
        <end position="95"/>
    </location>
</feature>
<evidence type="ECO:0000256" key="5">
    <source>
        <dbReference type="ARBA" id="ARBA00023136"/>
    </source>
</evidence>
<dbReference type="Pfam" id="PF00335">
    <property type="entry name" value="Tetraspanin"/>
    <property type="match status" value="1"/>
</dbReference>
<sequence length="270" mass="29688">MGCSNFWSGLLNFITLVLSLPIIGVGIWLAKQHNTVCVRFLEWPVIIIGIFIFVVSLAGMLGAWCRVSFLSWLYLFVMFVLILLLLAFTIFAFVVTNAGAGQAVSGKGFKEYHLGNYSTWLQKRVDKPSSWDKIRSCLSNAKVCNSLDKDYPTLTQFDAASLSPVESGCCKPPSSCGFTFITATNWQITSSSSTTDPDCVAWSNTNLCFNCTSCKAGVLQDIKHDWRKVAIVNIVMLVFLIIAYSVGCCAFHNNRKEGGFGGGYGKQGYP</sequence>
<evidence type="ECO:0000256" key="4">
    <source>
        <dbReference type="ARBA" id="ARBA00022989"/>
    </source>
</evidence>
<keyword evidence="3 6" id="KW-0812">Transmembrane</keyword>
<dbReference type="Proteomes" id="UP001497444">
    <property type="component" value="Chromosome 9"/>
</dbReference>
<keyword evidence="4 6" id="KW-1133">Transmembrane helix</keyword>
<dbReference type="EMBL" id="OZ020104">
    <property type="protein sequence ID" value="CAK9278467.1"/>
    <property type="molecule type" value="Genomic_DNA"/>
</dbReference>
<organism evidence="8 9">
    <name type="scientific">Sphagnum jensenii</name>
    <dbReference type="NCBI Taxonomy" id="128206"/>
    <lineage>
        <taxon>Eukaryota</taxon>
        <taxon>Viridiplantae</taxon>
        <taxon>Streptophyta</taxon>
        <taxon>Embryophyta</taxon>
        <taxon>Bryophyta</taxon>
        <taxon>Sphagnophytina</taxon>
        <taxon>Sphagnopsida</taxon>
        <taxon>Sphagnales</taxon>
        <taxon>Sphagnaceae</taxon>
        <taxon>Sphagnum</taxon>
    </lineage>
</organism>
<evidence type="ECO:0000256" key="2">
    <source>
        <dbReference type="ARBA" id="ARBA00006840"/>
    </source>
</evidence>
<evidence type="ECO:0000256" key="6">
    <source>
        <dbReference type="SAM" id="Phobius"/>
    </source>
</evidence>
<feature type="chain" id="PRO_5045627260" description="Tetraspanin-8" evidence="7">
    <location>
        <begin position="20"/>
        <end position="270"/>
    </location>
</feature>
<keyword evidence="7" id="KW-0732">Signal</keyword>
<keyword evidence="5 6" id="KW-0472">Membrane</keyword>
<comment type="subcellular location">
    <subcellularLocation>
        <location evidence="1">Membrane</location>
        <topology evidence="1">Multi-pass membrane protein</topology>
    </subcellularLocation>
</comment>
<evidence type="ECO:0000256" key="3">
    <source>
        <dbReference type="ARBA" id="ARBA00022692"/>
    </source>
</evidence>
<evidence type="ECO:0000256" key="7">
    <source>
        <dbReference type="SAM" id="SignalP"/>
    </source>
</evidence>
<feature type="transmembrane region" description="Helical" evidence="6">
    <location>
        <begin position="6"/>
        <end position="29"/>
    </location>
</feature>
<feature type="transmembrane region" description="Helical" evidence="6">
    <location>
        <begin position="41"/>
        <end position="64"/>
    </location>
</feature>
<evidence type="ECO:0000313" key="9">
    <source>
        <dbReference type="Proteomes" id="UP001497444"/>
    </source>
</evidence>
<protein>
    <recommendedName>
        <fullName evidence="10">Tetraspanin-8</fullName>
    </recommendedName>
</protein>
<dbReference type="InterPro" id="IPR044991">
    <property type="entry name" value="TET_plant"/>
</dbReference>
<feature type="signal peptide" evidence="7">
    <location>
        <begin position="1"/>
        <end position="19"/>
    </location>
</feature>
<evidence type="ECO:0000313" key="8">
    <source>
        <dbReference type="EMBL" id="CAK9278467.1"/>
    </source>
</evidence>
<accession>A0ABP0XH59</accession>
<evidence type="ECO:0000256" key="1">
    <source>
        <dbReference type="ARBA" id="ARBA00004141"/>
    </source>
</evidence>
<proteinExistence type="inferred from homology"/>
<dbReference type="InterPro" id="IPR018499">
    <property type="entry name" value="Tetraspanin/Peripherin"/>
</dbReference>